<evidence type="ECO:0000256" key="1">
    <source>
        <dbReference type="SAM" id="SignalP"/>
    </source>
</evidence>
<dbReference type="EMBL" id="ML005196">
    <property type="protein sequence ID" value="RKP19600.1"/>
    <property type="molecule type" value="Genomic_DNA"/>
</dbReference>
<feature type="signal peptide" evidence="1">
    <location>
        <begin position="1"/>
        <end position="16"/>
    </location>
</feature>
<evidence type="ECO:0000313" key="2">
    <source>
        <dbReference type="EMBL" id="RKP19600.1"/>
    </source>
</evidence>
<dbReference type="Proteomes" id="UP000281549">
    <property type="component" value="Unassembled WGS sequence"/>
</dbReference>
<accession>A0A4P9YM32</accession>
<gene>
    <name evidence="2" type="ORF">ROZALSC1DRAFT_28817</name>
</gene>
<proteinExistence type="predicted"/>
<feature type="chain" id="PRO_5020611739" evidence="1">
    <location>
        <begin position="17"/>
        <end position="359"/>
    </location>
</feature>
<evidence type="ECO:0000313" key="3">
    <source>
        <dbReference type="Proteomes" id="UP000281549"/>
    </source>
</evidence>
<organism evidence="2 3">
    <name type="scientific">Rozella allomycis (strain CSF55)</name>
    <dbReference type="NCBI Taxonomy" id="988480"/>
    <lineage>
        <taxon>Eukaryota</taxon>
        <taxon>Fungi</taxon>
        <taxon>Fungi incertae sedis</taxon>
        <taxon>Cryptomycota</taxon>
        <taxon>Cryptomycota incertae sedis</taxon>
        <taxon>Rozella</taxon>
    </lineage>
</organism>
<reference evidence="3" key="1">
    <citation type="journal article" date="2018" name="Nat. Microbiol.">
        <title>Leveraging single-cell genomics to expand the fungal tree of life.</title>
        <authorList>
            <person name="Ahrendt S.R."/>
            <person name="Quandt C.A."/>
            <person name="Ciobanu D."/>
            <person name="Clum A."/>
            <person name="Salamov A."/>
            <person name="Andreopoulos B."/>
            <person name="Cheng J.F."/>
            <person name="Woyke T."/>
            <person name="Pelin A."/>
            <person name="Henrissat B."/>
            <person name="Reynolds N.K."/>
            <person name="Benny G.L."/>
            <person name="Smith M.E."/>
            <person name="James T.Y."/>
            <person name="Grigoriev I.V."/>
        </authorList>
    </citation>
    <scope>NUCLEOTIDE SEQUENCE [LARGE SCALE GENOMIC DNA]</scope>
    <source>
        <strain evidence="3">CSF55</strain>
    </source>
</reference>
<keyword evidence="1" id="KW-0732">Signal</keyword>
<protein>
    <submittedName>
        <fullName evidence="2">Uncharacterized protein</fullName>
    </submittedName>
</protein>
<sequence>MHTWLSILLLAASFFCFPSEDLFENKIQRLEEFYNSQSLVINADRFYEEYDRLQKRYKIREKHIITQLKGILLDYNINADKDVQDEVLKKVAILNNRLSNDDRQCPRLNKQLNELLNLFSVKVVTDLSLKYFENNKQKKVKISENFFGNIDVSLKSFVKRGSYLFQLVYSQFISAINYKFENVQEKYIKSIDQALTSIIPSIYNAYQNTRNDLLKDYIEGLFELKLIPSDELYFRNIDLLKERLTRKYQKLKIQKRVIDIDVLRINLMKLLWHINDFDPNPDHLTTTLASFLEFETDDIETLLEFLSTFTLDQKYISLDNLKSSLRIFLNDQTTTPNIQPVLELFNAITWMLLKDNKMH</sequence>
<dbReference type="AlphaFoldDB" id="A0A4P9YM32"/>
<name>A0A4P9YM32_ROZAC</name>